<dbReference type="Gene3D" id="3.40.50.11610">
    <property type="entry name" value="Multifunctional 2-oxoglutarate metabolism enzyme, C-terminal domain"/>
    <property type="match status" value="1"/>
</dbReference>
<protein>
    <recommendedName>
        <fullName evidence="4">oxoglutarate dehydrogenase (succinyl-transferring)</fullName>
        <ecNumber evidence="4">1.2.4.2</ecNumber>
    </recommendedName>
</protein>
<dbReference type="NCBIfam" id="TIGR00239">
    <property type="entry name" value="2oxo_dh_E1"/>
    <property type="match status" value="1"/>
</dbReference>
<dbReference type="InterPro" id="IPR042179">
    <property type="entry name" value="KGD_C_sf"/>
</dbReference>
<dbReference type="Pfam" id="PF16870">
    <property type="entry name" value="OxoGdeHyase_C"/>
    <property type="match status" value="1"/>
</dbReference>
<dbReference type="InterPro" id="IPR031717">
    <property type="entry name" value="ODO-1/KGD_C"/>
</dbReference>
<dbReference type="EMBL" id="CP034873">
    <property type="protein sequence ID" value="QCI21601.1"/>
    <property type="molecule type" value="Genomic_DNA"/>
</dbReference>
<dbReference type="CDD" id="cd02016">
    <property type="entry name" value="TPP_E1_OGDC_like"/>
    <property type="match status" value="1"/>
</dbReference>
<evidence type="ECO:0000256" key="3">
    <source>
        <dbReference type="ARBA" id="ARBA00006936"/>
    </source>
</evidence>
<dbReference type="Gene3D" id="3.40.50.970">
    <property type="match status" value="1"/>
</dbReference>
<dbReference type="InterPro" id="IPR029061">
    <property type="entry name" value="THDP-binding"/>
</dbReference>
<comment type="similarity">
    <text evidence="3">Belongs to the alpha-ketoglutarate dehydrogenase family.</text>
</comment>
<dbReference type="PANTHER" id="PTHR23152">
    <property type="entry name" value="2-OXOGLUTARATE DEHYDROGENASE"/>
    <property type="match status" value="1"/>
</dbReference>
<comment type="function">
    <text evidence="2">E1 component of the 2-oxoglutarate dehydrogenase (OGDH) complex which catalyzes the decarboxylation of 2-oxoglutarate, the first step in the conversion of 2-oxoglutarate to succinyl-CoA and CO(2).</text>
</comment>
<evidence type="ECO:0000256" key="5">
    <source>
        <dbReference type="ARBA" id="ARBA00023002"/>
    </source>
</evidence>
<dbReference type="SUPFAM" id="SSF52518">
    <property type="entry name" value="Thiamin diphosphate-binding fold (THDP-binding)"/>
    <property type="match status" value="2"/>
</dbReference>
<dbReference type="GO" id="GO:0005829">
    <property type="term" value="C:cytosol"/>
    <property type="evidence" value="ECO:0007669"/>
    <property type="project" value="TreeGrafter"/>
</dbReference>
<evidence type="ECO:0000256" key="1">
    <source>
        <dbReference type="ARBA" id="ARBA00001964"/>
    </source>
</evidence>
<dbReference type="InterPro" id="IPR001017">
    <property type="entry name" value="DH_E1"/>
</dbReference>
<dbReference type="RefSeq" id="WP_158356571.1">
    <property type="nucleotide sequence ID" value="NZ_CP034873.1"/>
</dbReference>
<keyword evidence="6" id="KW-0786">Thiamine pyrophosphate</keyword>
<keyword evidence="5 8" id="KW-0560">Oxidoreductase</keyword>
<dbReference type="Gene3D" id="3.40.50.12470">
    <property type="match status" value="1"/>
</dbReference>
<reference evidence="8 9" key="1">
    <citation type="submission" date="2018-12" db="EMBL/GenBank/DDBJ databases">
        <authorList>
            <person name="Chong R.A."/>
        </authorList>
    </citation>
    <scope>NUCLEOTIDE SEQUENCE [LARGE SCALE GENOMIC DNA]</scope>
    <source>
        <strain evidence="8 9">Hta</strain>
    </source>
</reference>
<proteinExistence type="inferred from homology"/>
<dbReference type="Pfam" id="PF00676">
    <property type="entry name" value="E1_dh"/>
    <property type="match status" value="1"/>
</dbReference>
<reference evidence="8 9" key="2">
    <citation type="submission" date="2019-05" db="EMBL/GenBank/DDBJ databases">
        <title>Genome evolution of the obligate endosymbiont Buchnera aphidicola.</title>
        <authorList>
            <person name="Moran N.A."/>
        </authorList>
    </citation>
    <scope>NUCLEOTIDE SEQUENCE [LARGE SCALE GENOMIC DNA]</scope>
    <source>
        <strain evidence="8 9">Hta</strain>
    </source>
</reference>
<dbReference type="InterPro" id="IPR011603">
    <property type="entry name" value="2oxoglutarate_DH_E1"/>
</dbReference>
<dbReference type="SMART" id="SM00861">
    <property type="entry name" value="Transket_pyr"/>
    <property type="match status" value="1"/>
</dbReference>
<dbReference type="Gene3D" id="1.10.287.1150">
    <property type="entry name" value="TPP helical domain"/>
    <property type="match status" value="1"/>
</dbReference>
<dbReference type="PANTHER" id="PTHR23152:SF4">
    <property type="entry name" value="2-OXOADIPATE DEHYDROGENASE COMPLEX COMPONENT E1"/>
    <property type="match status" value="1"/>
</dbReference>
<dbReference type="GO" id="GO:0004591">
    <property type="term" value="F:oxoglutarate dehydrogenase (succinyl-transferring) activity"/>
    <property type="evidence" value="ECO:0007669"/>
    <property type="project" value="UniProtKB-EC"/>
</dbReference>
<feature type="domain" description="Transketolase-like pyrimidine-binding" evidence="7">
    <location>
        <begin position="570"/>
        <end position="763"/>
    </location>
</feature>
<evidence type="ECO:0000313" key="9">
    <source>
        <dbReference type="Proteomes" id="UP000298773"/>
    </source>
</evidence>
<dbReference type="OrthoDB" id="9759785at2"/>
<evidence type="ECO:0000256" key="2">
    <source>
        <dbReference type="ARBA" id="ARBA00003906"/>
    </source>
</evidence>
<dbReference type="GO" id="GO:0030976">
    <property type="term" value="F:thiamine pyrophosphate binding"/>
    <property type="evidence" value="ECO:0007669"/>
    <property type="project" value="InterPro"/>
</dbReference>
<evidence type="ECO:0000259" key="7">
    <source>
        <dbReference type="SMART" id="SM00861"/>
    </source>
</evidence>
<evidence type="ECO:0000256" key="6">
    <source>
        <dbReference type="ARBA" id="ARBA00023052"/>
    </source>
</evidence>
<dbReference type="Pfam" id="PF16078">
    <property type="entry name" value="2-oxogl_dehyd_N"/>
    <property type="match status" value="1"/>
</dbReference>
<dbReference type="InterPro" id="IPR005475">
    <property type="entry name" value="Transketolase-like_Pyr-bd"/>
</dbReference>
<dbReference type="GO" id="GO:0006099">
    <property type="term" value="P:tricarboxylic acid cycle"/>
    <property type="evidence" value="ECO:0007669"/>
    <property type="project" value="TreeGrafter"/>
</dbReference>
<organism evidence="8 9">
    <name type="scientific">Buchnera aphidicola</name>
    <name type="common">Hyadaphis tataricae</name>
    <dbReference type="NCBI Taxonomy" id="1241859"/>
    <lineage>
        <taxon>Bacteria</taxon>
        <taxon>Pseudomonadati</taxon>
        <taxon>Pseudomonadota</taxon>
        <taxon>Gammaproteobacteria</taxon>
        <taxon>Enterobacterales</taxon>
        <taxon>Erwiniaceae</taxon>
        <taxon>Buchnera</taxon>
    </lineage>
</organism>
<evidence type="ECO:0000313" key="8">
    <source>
        <dbReference type="EMBL" id="QCI21601.1"/>
    </source>
</evidence>
<name>A0A4D6Y6C9_9GAMM</name>
<dbReference type="InterPro" id="IPR032106">
    <property type="entry name" value="2-oxogl_dehyd_N"/>
</dbReference>
<dbReference type="EC" id="1.2.4.2" evidence="4"/>
<dbReference type="GO" id="GO:0045252">
    <property type="term" value="C:oxoglutarate dehydrogenase complex"/>
    <property type="evidence" value="ECO:0007669"/>
    <property type="project" value="TreeGrafter"/>
</dbReference>
<dbReference type="NCBIfam" id="NF008907">
    <property type="entry name" value="PRK12270.1"/>
    <property type="match status" value="1"/>
</dbReference>
<sequence length="911" mass="105404">MNKNKIEYWLNSSWLSGANQNYIEYIYEKFLINPDSIDATWHDELIRISKIGENVNYPHIDNKKRSTLLNEKITDMIHAFRLEGHKNALINPLREKRKTLFFNLRHEFYNLTQQESKKTIAINFKNQSNYKTNFLDLHNILLKTYSGSIGFEYMHMDNVLEKTSITQYIESFFNKDYLTKKEKIHVLKKLTYAETLEKYLGKKFPGAKRFSLEGAEALIPILHEVITFSKKNNISEIILGMAHRGRLNVLVNVLNKNPQILFDEFSNINICHKNSGDVKYHMGGVAKIKHTSNLIFKMACNPSHLEIINPVISGMARSTIDKSKVFDNQILPMNIHGDASIIGQGVVQETLNMSQTDGYTVGGTVHIVINNQIGFTASNPKTLRSSQHCTDIAKMIQAPIFHVNADDVEAAIFTIRLALNFRKKFKKDVFIDLVCYRRHGHNEVDDPSVTQPIMYKKINHHPTVREIYSKSLIAKNIIAFTKTEEMINDYTYKLKTGKNVFLKDSNIEFQYENDKIILKDGQTKKRPIIFSHLKKLSYLINQIPKFLNIHPRVKKIYKQRLEMSQELRLFDWGAAETLAYAVLLNEGISCRVSGEDVSRGTFFHRHAVIHDQINGSIYVPLNHIQKKQGKFFIWDSVLSEEAVLAFEYGYSLFAPRTLTVWEAQFGDFVNGAQIVIDQFICSGEQKWNQQSNLVLFLPHGYEGQGPEHSSARIERFLQLSAEENVKICMPTVSSQIFHLLQKQIFHCRNKPLIIFTPKSLLRHPMSSCTLTDLTNGQFNKVIDETDHIIDNATRLVFCTGKIYYELLIKRRAHHIKNVILIRIEQLYPFPKKEILEILKKYCFIIDFVWCQEEPYNQGAWIYIREHLQCLLPVNISLNYIGRLSSASPAVGHISIHKKQHEKILNDTLNIH</sequence>
<dbReference type="NCBIfam" id="NF006914">
    <property type="entry name" value="PRK09404.1"/>
    <property type="match status" value="1"/>
</dbReference>
<evidence type="ECO:0000256" key="4">
    <source>
        <dbReference type="ARBA" id="ARBA00012280"/>
    </source>
</evidence>
<dbReference type="Proteomes" id="UP000298773">
    <property type="component" value="Chromosome"/>
</dbReference>
<accession>A0A4D6Y6C9</accession>
<dbReference type="AlphaFoldDB" id="A0A4D6Y6C9"/>
<gene>
    <name evidence="8" type="ORF">D9V69_01500</name>
</gene>
<comment type="cofactor">
    <cofactor evidence="1">
        <name>thiamine diphosphate</name>
        <dbReference type="ChEBI" id="CHEBI:58937"/>
    </cofactor>
</comment>
<dbReference type="Pfam" id="PF02779">
    <property type="entry name" value="Transket_pyr"/>
    <property type="match status" value="1"/>
</dbReference>
<dbReference type="PIRSF" id="PIRSF000157">
    <property type="entry name" value="Oxoglu_dh_E1"/>
    <property type="match status" value="1"/>
</dbReference>